<reference evidence="1 2" key="1">
    <citation type="submission" date="2023-05" db="EMBL/GenBank/DDBJ databases">
        <title>A new hyperthermophilic archaea 'Ignisphaera cupida' sp. nov. and description of the family 'Ignisphaeraceae' fam. nov.</title>
        <authorList>
            <person name="Podosokorskaya O.A."/>
            <person name="Elcheninov A.G."/>
            <person name="Klukina A."/>
            <person name="Merkel A.Y."/>
        </authorList>
    </citation>
    <scope>NUCLEOTIDE SEQUENCE [LARGE SCALE GENOMIC DNA]</scope>
    <source>
        <strain evidence="1 2">4213-co</strain>
    </source>
</reference>
<dbReference type="PANTHER" id="PTHR35517">
    <property type="entry name" value="PROTEIN ARGININE N-METHYLTRANSFERASE SFM1"/>
    <property type="match status" value="1"/>
</dbReference>
<dbReference type="Pfam" id="PF04252">
    <property type="entry name" value="SFM1-like"/>
    <property type="match status" value="1"/>
</dbReference>
<dbReference type="CDD" id="cd18090">
    <property type="entry name" value="Arginine_MT_Sfm1"/>
    <property type="match status" value="1"/>
</dbReference>
<organism evidence="1 2">
    <name type="scientific">Ignisphaera cupida</name>
    <dbReference type="NCBI Taxonomy" id="3050454"/>
    <lineage>
        <taxon>Archaea</taxon>
        <taxon>Thermoproteota</taxon>
        <taxon>Thermoprotei</taxon>
        <taxon>Desulfurococcales</taxon>
        <taxon>Desulfurococcaceae</taxon>
        <taxon>Ignisphaera</taxon>
    </lineage>
</organism>
<sequence>MYIVIEHLEPCINKWILKEYEFVAKIFNGRVIFANVKNEKDLQILKKLGIVYKESVIEFLSNNPNVIVLDPMAYEELTTDDMKHSEYVVIGGIMGSHPPNGKTNKLITSKLPFAKARNIGKHQYTIAGAAYVAKLIESGKKLSEIKYVFGLKITKKLGKELELEIELPYAFPINEYGDVILPENYLTVVAEFVPVFESRILAGNNNVCQDEDDKVYGKPPEI</sequence>
<keyword evidence="1" id="KW-0808">Transferase</keyword>
<dbReference type="RefSeq" id="WP_285273218.1">
    <property type="nucleotide sequence ID" value="NZ_JASNVW010000001.1"/>
</dbReference>
<comment type="caution">
    <text evidence="1">The sequence shown here is derived from an EMBL/GenBank/DDBJ whole genome shotgun (WGS) entry which is preliminary data.</text>
</comment>
<protein>
    <submittedName>
        <fullName evidence="1">SAM-dependent methyltransferase</fullName>
    </submittedName>
</protein>
<evidence type="ECO:0000313" key="1">
    <source>
        <dbReference type="EMBL" id="MDK6028250.1"/>
    </source>
</evidence>
<keyword evidence="2" id="KW-1185">Reference proteome</keyword>
<dbReference type="GO" id="GO:0032259">
    <property type="term" value="P:methylation"/>
    <property type="evidence" value="ECO:0007669"/>
    <property type="project" value="UniProtKB-KW"/>
</dbReference>
<proteinExistence type="predicted"/>
<dbReference type="GO" id="GO:0008168">
    <property type="term" value="F:methyltransferase activity"/>
    <property type="evidence" value="ECO:0007669"/>
    <property type="project" value="UniProtKB-KW"/>
</dbReference>
<dbReference type="AlphaFoldDB" id="A0ABD4Z522"/>
<accession>A0ABD4Z522</accession>
<dbReference type="EMBL" id="JASNVW010000001">
    <property type="protein sequence ID" value="MDK6028250.1"/>
    <property type="molecule type" value="Genomic_DNA"/>
</dbReference>
<evidence type="ECO:0000313" key="2">
    <source>
        <dbReference type="Proteomes" id="UP001529235"/>
    </source>
</evidence>
<gene>
    <name evidence="1" type="ORF">QPL79_02580</name>
</gene>
<name>A0ABD4Z522_9CREN</name>
<dbReference type="InterPro" id="IPR007364">
    <property type="entry name" value="SFM1-like"/>
</dbReference>
<dbReference type="PANTHER" id="PTHR35517:SF1">
    <property type="entry name" value="PROTEIN ARGININE N-METHYLTRANSFERASE SFM1"/>
    <property type="match status" value="1"/>
</dbReference>
<dbReference type="Proteomes" id="UP001529235">
    <property type="component" value="Unassembled WGS sequence"/>
</dbReference>
<keyword evidence="1" id="KW-0489">Methyltransferase</keyword>